<feature type="compositionally biased region" description="Polar residues" evidence="10">
    <location>
        <begin position="370"/>
        <end position="380"/>
    </location>
</feature>
<dbReference type="InterPro" id="IPR001357">
    <property type="entry name" value="BRCT_dom"/>
</dbReference>
<feature type="compositionally biased region" description="Acidic residues" evidence="10">
    <location>
        <begin position="862"/>
        <end position="872"/>
    </location>
</feature>
<dbReference type="Gene3D" id="3.40.50.10190">
    <property type="entry name" value="BRCT domain"/>
    <property type="match status" value="1"/>
</dbReference>
<dbReference type="FunFam" id="3.40.50.1000:FF:000040">
    <property type="entry name" value="RNA polymerase II subunit A C-terminal domain phosphatase"/>
    <property type="match status" value="1"/>
</dbReference>
<dbReference type="InterPro" id="IPR004274">
    <property type="entry name" value="FCP1_dom"/>
</dbReference>
<feature type="compositionally biased region" description="Low complexity" evidence="10">
    <location>
        <begin position="339"/>
        <end position="352"/>
    </location>
</feature>
<feature type="compositionally biased region" description="Basic and acidic residues" evidence="10">
    <location>
        <begin position="353"/>
        <end position="369"/>
    </location>
</feature>
<dbReference type="PROSITE" id="PS50172">
    <property type="entry name" value="BRCT"/>
    <property type="match status" value="1"/>
</dbReference>
<comment type="catalytic activity">
    <reaction evidence="7 9">
        <text>O-phospho-L-seryl-[protein] + H2O = L-seryl-[protein] + phosphate</text>
        <dbReference type="Rhea" id="RHEA:20629"/>
        <dbReference type="Rhea" id="RHEA-COMP:9863"/>
        <dbReference type="Rhea" id="RHEA-COMP:11604"/>
        <dbReference type="ChEBI" id="CHEBI:15377"/>
        <dbReference type="ChEBI" id="CHEBI:29999"/>
        <dbReference type="ChEBI" id="CHEBI:43474"/>
        <dbReference type="ChEBI" id="CHEBI:83421"/>
        <dbReference type="EC" id="3.1.3.16"/>
    </reaction>
</comment>
<feature type="compositionally biased region" description="Polar residues" evidence="10">
    <location>
        <begin position="490"/>
        <end position="499"/>
    </location>
</feature>
<keyword evidence="5 9" id="KW-0539">Nucleus</keyword>
<dbReference type="SUPFAM" id="SSF56784">
    <property type="entry name" value="HAD-like"/>
    <property type="match status" value="1"/>
</dbReference>
<dbReference type="Pfam" id="PF03031">
    <property type="entry name" value="NIF"/>
    <property type="match status" value="1"/>
</dbReference>
<dbReference type="FunFam" id="3.40.50.10190:FF:000007">
    <property type="entry name" value="RNA polymerase II subunit A C-terminal domain phosphatase"/>
    <property type="match status" value="1"/>
</dbReference>
<dbReference type="CDD" id="cd07521">
    <property type="entry name" value="HAD_FCP1-like"/>
    <property type="match status" value="1"/>
</dbReference>
<dbReference type="SMART" id="SM00577">
    <property type="entry name" value="CPDc"/>
    <property type="match status" value="1"/>
</dbReference>
<feature type="region of interest" description="Disordered" evidence="10">
    <location>
        <begin position="689"/>
        <end position="792"/>
    </location>
</feature>
<reference evidence="14" key="1">
    <citation type="journal article" date="2006" name="Science">
        <title>Ancient noncoding elements conserved in the human genome.</title>
        <authorList>
            <person name="Venkatesh B."/>
            <person name="Kirkness E.F."/>
            <person name="Loh Y.H."/>
            <person name="Halpern A.L."/>
            <person name="Lee A.P."/>
            <person name="Johnson J."/>
            <person name="Dandona N."/>
            <person name="Viswanathan L.D."/>
            <person name="Tay A."/>
            <person name="Venter J.C."/>
            <person name="Strausberg R.L."/>
            <person name="Brenner S."/>
        </authorList>
    </citation>
    <scope>NUCLEOTIDE SEQUENCE [LARGE SCALE GENOMIC DNA]</scope>
</reference>
<evidence type="ECO:0000256" key="6">
    <source>
        <dbReference type="ARBA" id="ARBA00040602"/>
    </source>
</evidence>
<reference evidence="13" key="5">
    <citation type="submission" date="2025-09" db="UniProtKB">
        <authorList>
            <consortium name="Ensembl"/>
        </authorList>
    </citation>
    <scope>IDENTIFICATION</scope>
</reference>
<dbReference type="SUPFAM" id="SSF52113">
    <property type="entry name" value="BRCT domain"/>
    <property type="match status" value="1"/>
</dbReference>
<feature type="compositionally biased region" description="Acidic residues" evidence="10">
    <location>
        <begin position="807"/>
        <end position="823"/>
    </location>
</feature>
<evidence type="ECO:0000256" key="8">
    <source>
        <dbReference type="ARBA" id="ARBA00048336"/>
    </source>
</evidence>
<dbReference type="Gene3D" id="2.40.50.100">
    <property type="match status" value="1"/>
</dbReference>
<feature type="region of interest" description="Disordered" evidence="10">
    <location>
        <begin position="804"/>
        <end position="885"/>
    </location>
</feature>
<feature type="compositionally biased region" description="Basic and acidic residues" evidence="10">
    <location>
        <begin position="411"/>
        <end position="424"/>
    </location>
</feature>
<evidence type="ECO:0000256" key="4">
    <source>
        <dbReference type="ARBA" id="ARBA00022912"/>
    </source>
</evidence>
<dbReference type="NCBIfam" id="TIGR02250">
    <property type="entry name" value="FCP1_euk"/>
    <property type="match status" value="1"/>
</dbReference>
<feature type="compositionally biased region" description="Acidic residues" evidence="10">
    <location>
        <begin position="382"/>
        <end position="394"/>
    </location>
</feature>
<dbReference type="PROSITE" id="PS50969">
    <property type="entry name" value="FCP1"/>
    <property type="match status" value="1"/>
</dbReference>
<dbReference type="EC" id="3.1.3.16" evidence="2 9"/>
<dbReference type="CDD" id="cd17729">
    <property type="entry name" value="BRCT_CTDP1"/>
    <property type="match status" value="1"/>
</dbReference>
<proteinExistence type="predicted"/>
<reference evidence="14" key="2">
    <citation type="journal article" date="2007" name="PLoS Biol.">
        <title>Survey sequencing and comparative analysis of the elephant shark (Callorhinchus milii) genome.</title>
        <authorList>
            <person name="Venkatesh B."/>
            <person name="Kirkness E.F."/>
            <person name="Loh Y.H."/>
            <person name="Halpern A.L."/>
            <person name="Lee A.P."/>
            <person name="Johnson J."/>
            <person name="Dandona N."/>
            <person name="Viswanathan L.D."/>
            <person name="Tay A."/>
            <person name="Venter J.C."/>
            <person name="Strausberg R.L."/>
            <person name="Brenner S."/>
        </authorList>
    </citation>
    <scope>NUCLEOTIDE SEQUENCE [LARGE SCALE GENOMIC DNA]</scope>
</reference>
<feature type="region of interest" description="Disordered" evidence="10">
    <location>
        <begin position="33"/>
        <end position="56"/>
    </location>
</feature>
<protein>
    <recommendedName>
        <fullName evidence="6 9">RNA polymerase II subunit A C-terminal domain phosphatase</fullName>
        <ecNumber evidence="2 9">3.1.3.16</ecNumber>
    </recommendedName>
</protein>
<dbReference type="Ensembl" id="ENSCMIT00000019407.1">
    <property type="protein sequence ID" value="ENSCMIP00000019046.1"/>
    <property type="gene ID" value="ENSCMIG00000008903.1"/>
</dbReference>
<dbReference type="GO" id="GO:0008420">
    <property type="term" value="F:RNA polymerase II CTD heptapeptide repeat phosphatase activity"/>
    <property type="evidence" value="ECO:0007669"/>
    <property type="project" value="UniProtKB-UniRule"/>
</dbReference>
<dbReference type="Gene3D" id="1.10.287.10">
    <property type="entry name" value="S15/NS1, RNA-binding"/>
    <property type="match status" value="1"/>
</dbReference>
<comment type="function">
    <text evidence="9">This promotes the activity of RNA polymerase II.</text>
</comment>
<reference evidence="14" key="3">
    <citation type="journal article" date="2014" name="Nature">
        <title>Elephant shark genome provides unique insights into gnathostome evolution.</title>
        <authorList>
            <consortium name="International Elephant Shark Genome Sequencing Consortium"/>
            <person name="Venkatesh B."/>
            <person name="Lee A.P."/>
            <person name="Ravi V."/>
            <person name="Maurya A.K."/>
            <person name="Lian M.M."/>
            <person name="Swann J.B."/>
            <person name="Ohta Y."/>
            <person name="Flajnik M.F."/>
            <person name="Sutoh Y."/>
            <person name="Kasahara M."/>
            <person name="Hoon S."/>
            <person name="Gangu V."/>
            <person name="Roy S.W."/>
            <person name="Irimia M."/>
            <person name="Korzh V."/>
            <person name="Kondrychyn I."/>
            <person name="Lim Z.W."/>
            <person name="Tay B.H."/>
            <person name="Tohari S."/>
            <person name="Kong K.W."/>
            <person name="Ho S."/>
            <person name="Lorente-Galdos B."/>
            <person name="Quilez J."/>
            <person name="Marques-Bonet T."/>
            <person name="Raney B.J."/>
            <person name="Ingham P.W."/>
            <person name="Tay A."/>
            <person name="Hillier L.W."/>
            <person name="Minx P."/>
            <person name="Boehm T."/>
            <person name="Wilson R.K."/>
            <person name="Brenner S."/>
            <person name="Warren W.C."/>
        </authorList>
    </citation>
    <scope>NUCLEOTIDE SEQUENCE [LARGE SCALE GENOMIC DNA]</scope>
</reference>
<dbReference type="InterPro" id="IPR058785">
    <property type="entry name" value="BSH_FCP1"/>
</dbReference>
<keyword evidence="3 9" id="KW-0378">Hydrolase</keyword>
<evidence type="ECO:0000256" key="5">
    <source>
        <dbReference type="ARBA" id="ARBA00023242"/>
    </source>
</evidence>
<evidence type="ECO:0000313" key="13">
    <source>
        <dbReference type="Ensembl" id="ENSCMIP00000019046.1"/>
    </source>
</evidence>
<dbReference type="InterPro" id="IPR036420">
    <property type="entry name" value="BRCT_dom_sf"/>
</dbReference>
<accession>A0A4W3HS54</accession>
<feature type="compositionally biased region" description="Low complexity" evidence="10">
    <location>
        <begin position="397"/>
        <end position="410"/>
    </location>
</feature>
<dbReference type="InterPro" id="IPR023214">
    <property type="entry name" value="HAD_sf"/>
</dbReference>
<dbReference type="InterPro" id="IPR015388">
    <property type="entry name" value="FCP1_C"/>
</dbReference>
<dbReference type="PANTHER" id="PTHR23081:SF36">
    <property type="entry name" value="RNA POLYMERASE II SUBUNIT A C-TERMINAL DOMAIN PHOSPHATASE"/>
    <property type="match status" value="1"/>
</dbReference>
<organism evidence="13 14">
    <name type="scientific">Callorhinchus milii</name>
    <name type="common">Ghost shark</name>
    <dbReference type="NCBI Taxonomy" id="7868"/>
    <lineage>
        <taxon>Eukaryota</taxon>
        <taxon>Metazoa</taxon>
        <taxon>Chordata</taxon>
        <taxon>Craniata</taxon>
        <taxon>Vertebrata</taxon>
        <taxon>Chondrichthyes</taxon>
        <taxon>Holocephali</taxon>
        <taxon>Chimaeriformes</taxon>
        <taxon>Callorhinchidae</taxon>
        <taxon>Callorhinchus</taxon>
    </lineage>
</organism>
<sequence length="885" mass="99574">SRPLRLLEWSVKVGSAVQLGTVLAHCLPVEYDKSSGGSDHEKPRSPAKPRPLEKRVKSDRAGVVTELCWQLGQVVPPGGVLVRLEGCNHPIVMKGLCAECGQDLTQLQKRNGKQQIPFSTATVSMIHSVPELMVSSEQAEQLGREDQQWLHKNRKLVLMVDLDQTLIHTTEQHCQQMSNKGIFHFQLGRGEPMLHTRLRPHCKEFLEKIAKLYELHVFTFGSRLYAHTIAGFLDPEKKLFSHRILSRDECIDPYSKTGNLRNLFPCGDSMVCIIDDREDVWKFAPNLITVKKYTYFQGTGDINAPPGSRDSQVKKRVNHSSKPTEGSEQPAPTSAETVSASNRLNESELSSECSRKTAECNVEQPDKVSESQLTATQVSSEMDFDLSSDSDGESVEAKTASASPSRTSSSDTEKEQKCLNEKKSSKQPTKEANVQLEAGLNHLEKEQVDPLPEPDSQDKSTDQGLEAEDDQDSLGDVGNGCNDKKEAETESQNSEQSGVTMGESLDQSMDVEEEEEEDQDCDDHLVYLETCLVQVHTEYYAQYEKHLRNERQVPDLRKIVPELKSKALEGITIIFSGLYPTNYPIERTREWYHATTLGAKVNKTLSLNPKDPNRTTHLIAARPGTEKVRQAQACKLLHVVNPEWLWSCLERWERVDEQLFPLKEDYVKTQRCNSPASFPEIQCGFQTPLLHPTPIHPKTQPGPEVRIYDPNTGKLIRKDSQGNRQSTYIQPPAPPVTLPVHGEQSSFRVVQPHQHQMLDEDELPNSSQSEEKPGPSRAGSRKRQPSMSETMPLYTLCKEDLESMDKEVDDILGEDSDNESESEKEERMEEKEQPRPKQEERGHKRKLEEDEVGSDSSKLSSNEDDSSSEADEMAAALEAELNDFI</sequence>
<dbReference type="GO" id="GO:0005634">
    <property type="term" value="C:nucleus"/>
    <property type="evidence" value="ECO:0007669"/>
    <property type="project" value="UniProtKB-SubCell"/>
</dbReference>
<reference evidence="13" key="4">
    <citation type="submission" date="2025-08" db="UniProtKB">
        <authorList>
            <consortium name="Ensembl"/>
        </authorList>
    </citation>
    <scope>IDENTIFICATION</scope>
</reference>
<name>A0A4W3HS54_CALMI</name>
<evidence type="ECO:0000256" key="7">
    <source>
        <dbReference type="ARBA" id="ARBA00047761"/>
    </source>
</evidence>
<evidence type="ECO:0000256" key="2">
    <source>
        <dbReference type="ARBA" id="ARBA00013081"/>
    </source>
</evidence>
<evidence type="ECO:0000259" key="11">
    <source>
        <dbReference type="PROSITE" id="PS50172"/>
    </source>
</evidence>
<dbReference type="Pfam" id="PF00533">
    <property type="entry name" value="BRCT"/>
    <property type="match status" value="1"/>
</dbReference>
<evidence type="ECO:0000256" key="10">
    <source>
        <dbReference type="SAM" id="MobiDB-lite"/>
    </source>
</evidence>
<dbReference type="Pfam" id="PF09309">
    <property type="entry name" value="FCP1_C"/>
    <property type="match status" value="2"/>
</dbReference>
<feature type="domain" description="FCP1 homology" evidence="12">
    <location>
        <begin position="151"/>
        <end position="316"/>
    </location>
</feature>
<evidence type="ECO:0000313" key="14">
    <source>
        <dbReference type="Proteomes" id="UP000314986"/>
    </source>
</evidence>
<keyword evidence="4" id="KW-0904">Protein phosphatase</keyword>
<dbReference type="Proteomes" id="UP000314986">
    <property type="component" value="Unassembled WGS sequence"/>
</dbReference>
<comment type="catalytic activity">
    <reaction evidence="8 9">
        <text>O-phospho-L-threonyl-[protein] + H2O = L-threonyl-[protein] + phosphate</text>
        <dbReference type="Rhea" id="RHEA:47004"/>
        <dbReference type="Rhea" id="RHEA-COMP:11060"/>
        <dbReference type="Rhea" id="RHEA-COMP:11605"/>
        <dbReference type="ChEBI" id="CHEBI:15377"/>
        <dbReference type="ChEBI" id="CHEBI:30013"/>
        <dbReference type="ChEBI" id="CHEBI:43474"/>
        <dbReference type="ChEBI" id="CHEBI:61977"/>
        <dbReference type="EC" id="3.1.3.16"/>
    </reaction>
</comment>
<feature type="compositionally biased region" description="Acidic residues" evidence="10">
    <location>
        <begin position="509"/>
        <end position="521"/>
    </location>
</feature>
<dbReference type="Gene3D" id="3.40.50.1000">
    <property type="entry name" value="HAD superfamily/HAD-like"/>
    <property type="match status" value="1"/>
</dbReference>
<evidence type="ECO:0000256" key="3">
    <source>
        <dbReference type="ARBA" id="ARBA00022801"/>
    </source>
</evidence>
<dbReference type="AlphaFoldDB" id="A0A4W3HS54"/>
<dbReference type="InterPro" id="IPR011947">
    <property type="entry name" value="FCP1_euk"/>
</dbReference>
<comment type="subcellular location">
    <subcellularLocation>
        <location evidence="1 9">Nucleus</location>
    </subcellularLocation>
</comment>
<feature type="region of interest" description="Disordered" evidence="10">
    <location>
        <begin position="301"/>
        <end position="521"/>
    </location>
</feature>
<keyword evidence="14" id="KW-1185">Reference proteome</keyword>
<feature type="compositionally biased region" description="Low complexity" evidence="10">
    <location>
        <begin position="873"/>
        <end position="885"/>
    </location>
</feature>
<gene>
    <name evidence="13" type="primary">ctdp1</name>
</gene>
<dbReference type="InterPro" id="IPR039189">
    <property type="entry name" value="Fcp1"/>
</dbReference>
<evidence type="ECO:0000256" key="1">
    <source>
        <dbReference type="ARBA" id="ARBA00004123"/>
    </source>
</evidence>
<dbReference type="SMART" id="SM00292">
    <property type="entry name" value="BRCT"/>
    <property type="match status" value="1"/>
</dbReference>
<dbReference type="InterPro" id="IPR036412">
    <property type="entry name" value="HAD-like_sf"/>
</dbReference>
<dbReference type="Pfam" id="PF26077">
    <property type="entry name" value="BSH_Fcp1"/>
    <property type="match status" value="1"/>
</dbReference>
<evidence type="ECO:0000256" key="9">
    <source>
        <dbReference type="RuleBase" id="RU366066"/>
    </source>
</evidence>
<feature type="domain" description="BRCT" evidence="11">
    <location>
        <begin position="563"/>
        <end position="662"/>
    </location>
</feature>
<feature type="compositionally biased region" description="Polar residues" evidence="10">
    <location>
        <begin position="320"/>
        <end position="338"/>
    </location>
</feature>
<evidence type="ECO:0000259" key="12">
    <source>
        <dbReference type="PROSITE" id="PS50969"/>
    </source>
</evidence>
<dbReference type="PANTHER" id="PTHR23081">
    <property type="entry name" value="RNA POLYMERASE II CTD PHOSPHATASE"/>
    <property type="match status" value="1"/>
</dbReference>
<dbReference type="GeneTree" id="ENSGT00390000015641"/>
<feature type="compositionally biased region" description="Basic and acidic residues" evidence="10">
    <location>
        <begin position="824"/>
        <end position="848"/>
    </location>
</feature>